<comment type="pathway">
    <text evidence="2">Cofactor biosynthesis; riboflavin biosynthesis; 5-amino-6-(D-ribitylamino)uracil from GTP: step 2/4.</text>
</comment>
<reference evidence="22 23" key="1">
    <citation type="journal article" date="2014" name="Appl. Environ. Microbiol.">
        <title>Elucidation of insertion elements encoded on plasmids and in vitro construction of shuttle vectors from the toxic cyanobacterium Planktothrix.</title>
        <authorList>
            <person name="Christiansen G."/>
            <person name="Goesmann A."/>
            <person name="Kurmayer R."/>
        </authorList>
    </citation>
    <scope>NUCLEOTIDE SEQUENCE [LARGE SCALE GENOMIC DNA]</scope>
    <source>
        <strain evidence="22 23">NIVA-CYA 126/8</strain>
    </source>
</reference>
<protein>
    <recommendedName>
        <fullName evidence="8">Riboflavin biosynthesis protein RibD</fullName>
        <ecNumber evidence="7">1.1.1.193</ecNumber>
        <ecNumber evidence="6">3.5.4.26</ecNumber>
    </recommendedName>
</protein>
<dbReference type="EC" id="3.5.4.26" evidence="6"/>
<dbReference type="InterPro" id="IPR002734">
    <property type="entry name" value="RibDG_C"/>
</dbReference>
<dbReference type="NCBIfam" id="TIGR00326">
    <property type="entry name" value="eubact_ribD"/>
    <property type="match status" value="1"/>
</dbReference>
<dbReference type="Proteomes" id="UP000027395">
    <property type="component" value="Chromosome"/>
</dbReference>
<keyword evidence="14 22" id="KW-0560">Oxidoreductase</keyword>
<feature type="binding site" evidence="19">
    <location>
        <position position="230"/>
    </location>
    <ligand>
        <name>NADP(+)</name>
        <dbReference type="ChEBI" id="CHEBI:58349"/>
    </ligand>
</feature>
<evidence type="ECO:0000256" key="13">
    <source>
        <dbReference type="ARBA" id="ARBA00022857"/>
    </source>
</evidence>
<evidence type="ECO:0000256" key="19">
    <source>
        <dbReference type="PIRSR" id="PIRSR006769-2"/>
    </source>
</evidence>
<feature type="binding site" evidence="20">
    <location>
        <position position="135"/>
    </location>
    <ligand>
        <name>Zn(2+)</name>
        <dbReference type="ChEBI" id="CHEBI:29105"/>
        <note>catalytic</note>
    </ligand>
</feature>
<feature type="binding site" evidence="19">
    <location>
        <position position="260"/>
    </location>
    <ligand>
        <name>NADP(+)</name>
        <dbReference type="ChEBI" id="CHEBI:58349"/>
    </ligand>
</feature>
<dbReference type="Pfam" id="PF00383">
    <property type="entry name" value="dCMP_cyt_deam_1"/>
    <property type="match status" value="1"/>
</dbReference>
<dbReference type="EC" id="1.1.1.193" evidence="7"/>
<dbReference type="InterPro" id="IPR004794">
    <property type="entry name" value="Eubact_RibD"/>
</dbReference>
<comment type="function">
    <text evidence="1">Converts 2,5-diamino-6-(ribosylamino)-4(3h)-pyrimidinone 5'-phosphate into 5-amino-6-(ribosylamino)-2,4(1h,3h)-pyrimidinedione 5'-phosphate.</text>
</comment>
<dbReference type="InterPro" id="IPR050765">
    <property type="entry name" value="Riboflavin_Biosynth_HTPR"/>
</dbReference>
<evidence type="ECO:0000256" key="1">
    <source>
        <dbReference type="ARBA" id="ARBA00002151"/>
    </source>
</evidence>
<dbReference type="SUPFAM" id="SSF53597">
    <property type="entry name" value="Dihydrofolate reductase-like"/>
    <property type="match status" value="1"/>
</dbReference>
<dbReference type="HOGENOM" id="CLU_036590_1_2_3"/>
<dbReference type="PANTHER" id="PTHR38011">
    <property type="entry name" value="DIHYDROFOLATE REDUCTASE FAMILY PROTEIN (AFU_ORTHOLOGUE AFUA_8G06820)"/>
    <property type="match status" value="1"/>
</dbReference>
<feature type="binding site" evidence="19">
    <location>
        <position position="244"/>
    </location>
    <ligand>
        <name>substrate</name>
    </ligand>
</feature>
<dbReference type="NCBIfam" id="TIGR00227">
    <property type="entry name" value="ribD_Cterm"/>
    <property type="match status" value="1"/>
</dbReference>
<comment type="catalytic activity">
    <reaction evidence="16">
        <text>5-amino-6-(5-phospho-D-ribitylamino)uracil + NADP(+) = 5-amino-6-(5-phospho-D-ribosylamino)uracil + NADPH + H(+)</text>
        <dbReference type="Rhea" id="RHEA:17845"/>
        <dbReference type="ChEBI" id="CHEBI:15378"/>
        <dbReference type="ChEBI" id="CHEBI:57783"/>
        <dbReference type="ChEBI" id="CHEBI:58349"/>
        <dbReference type="ChEBI" id="CHEBI:58421"/>
        <dbReference type="ChEBI" id="CHEBI:58453"/>
        <dbReference type="EC" id="1.1.1.193"/>
    </reaction>
</comment>
<feature type="binding site" evidence="19">
    <location>
        <position position="256"/>
    </location>
    <ligand>
        <name>NADP(+)</name>
        <dbReference type="ChEBI" id="CHEBI:58349"/>
    </ligand>
</feature>
<dbReference type="InterPro" id="IPR002125">
    <property type="entry name" value="CMP_dCMP_dom"/>
</dbReference>
<keyword evidence="11" id="KW-0378">Hydrolase</keyword>
<keyword evidence="10 20" id="KW-0479">Metal-binding</keyword>
<dbReference type="GO" id="GO:0008835">
    <property type="term" value="F:diaminohydroxyphosphoribosylaminopyrimidine deaminase activity"/>
    <property type="evidence" value="ECO:0007669"/>
    <property type="project" value="UniProtKB-EC"/>
</dbReference>
<dbReference type="SUPFAM" id="SSF53927">
    <property type="entry name" value="Cytidine deaminase-like"/>
    <property type="match status" value="1"/>
</dbReference>
<evidence type="ECO:0000256" key="3">
    <source>
        <dbReference type="ARBA" id="ARBA00004910"/>
    </source>
</evidence>
<dbReference type="PANTHER" id="PTHR38011:SF7">
    <property type="entry name" value="2,5-DIAMINO-6-RIBOSYLAMINO-4(3H)-PYRIMIDINONE 5'-PHOSPHATE REDUCTASE"/>
    <property type="match status" value="1"/>
</dbReference>
<dbReference type="GO" id="GO:0008270">
    <property type="term" value="F:zinc ion binding"/>
    <property type="evidence" value="ECO:0007669"/>
    <property type="project" value="InterPro"/>
</dbReference>
<evidence type="ECO:0000256" key="11">
    <source>
        <dbReference type="ARBA" id="ARBA00022801"/>
    </source>
</evidence>
<keyword evidence="13 19" id="KW-0521">NADP</keyword>
<feature type="binding site" evidence="19">
    <location>
        <position position="228"/>
    </location>
    <ligand>
        <name>substrate</name>
    </ligand>
</feature>
<evidence type="ECO:0000256" key="14">
    <source>
        <dbReference type="ARBA" id="ARBA00023002"/>
    </source>
</evidence>
<keyword evidence="9" id="KW-0686">Riboflavin biosynthesis</keyword>
<keyword evidence="15" id="KW-0511">Multifunctional enzyme</keyword>
<feature type="domain" description="CMP/dCMP-type deaminase" evidence="21">
    <location>
        <begin position="61"/>
        <end position="182"/>
    </location>
</feature>
<evidence type="ECO:0000313" key="23">
    <source>
        <dbReference type="Proteomes" id="UP000027395"/>
    </source>
</evidence>
<evidence type="ECO:0000256" key="15">
    <source>
        <dbReference type="ARBA" id="ARBA00023268"/>
    </source>
</evidence>
<keyword evidence="23" id="KW-1185">Reference proteome</keyword>
<dbReference type="PATRIC" id="fig|388467.6.peg.3868"/>
<gene>
    <name evidence="22" type="primary">ribD</name>
    <name evidence="22" type="ORF">A19Y_3925</name>
</gene>
<dbReference type="STRING" id="388467.A19Y_3925"/>
<dbReference type="EMBL" id="CM002803">
    <property type="protein sequence ID" value="KEI68654.1"/>
    <property type="molecule type" value="Genomic_DNA"/>
</dbReference>
<dbReference type="InterPro" id="IPR024072">
    <property type="entry name" value="DHFR-like_dom_sf"/>
</dbReference>
<evidence type="ECO:0000256" key="2">
    <source>
        <dbReference type="ARBA" id="ARBA00004882"/>
    </source>
</evidence>
<dbReference type="AlphaFoldDB" id="A0A073CK31"/>
<feature type="active site" description="Proton donor" evidence="18">
    <location>
        <position position="112"/>
    </location>
</feature>
<evidence type="ECO:0000313" key="22">
    <source>
        <dbReference type="EMBL" id="KEI68654.1"/>
    </source>
</evidence>
<dbReference type="FunFam" id="3.40.140.10:FF:000025">
    <property type="entry name" value="Riboflavin biosynthesis protein RibD"/>
    <property type="match status" value="1"/>
</dbReference>
<evidence type="ECO:0000259" key="21">
    <source>
        <dbReference type="PROSITE" id="PS51747"/>
    </source>
</evidence>
<comment type="cofactor">
    <cofactor evidence="20">
        <name>Zn(2+)</name>
        <dbReference type="ChEBI" id="CHEBI:29105"/>
    </cofactor>
    <text evidence="20">Binds 1 zinc ion.</text>
</comment>
<keyword evidence="12 20" id="KW-0862">Zinc</keyword>
<evidence type="ECO:0000256" key="17">
    <source>
        <dbReference type="ARBA" id="ARBA00049886"/>
    </source>
</evidence>
<dbReference type="Pfam" id="PF01872">
    <property type="entry name" value="RibD_C"/>
    <property type="match status" value="1"/>
</dbReference>
<comment type="pathway">
    <text evidence="3">Cofactor biosynthesis; riboflavin biosynthesis; 5-amino-6-(D-ribitylamino)uracil from GTP: step 3/4.</text>
</comment>
<accession>A0A073CK31</accession>
<evidence type="ECO:0000256" key="5">
    <source>
        <dbReference type="ARBA" id="ARBA00007417"/>
    </source>
</evidence>
<dbReference type="GO" id="GO:0008703">
    <property type="term" value="F:5-amino-6-(5-phosphoribosylamino)uracil reductase activity"/>
    <property type="evidence" value="ECO:0007669"/>
    <property type="project" value="UniProtKB-EC"/>
</dbReference>
<evidence type="ECO:0000256" key="20">
    <source>
        <dbReference type="PIRSR" id="PIRSR006769-3"/>
    </source>
</evidence>
<dbReference type="Gene3D" id="3.40.140.10">
    <property type="entry name" value="Cytidine Deaminase, domain 2"/>
    <property type="match status" value="1"/>
</dbReference>
<evidence type="ECO:0000256" key="8">
    <source>
        <dbReference type="ARBA" id="ARBA00019930"/>
    </source>
</evidence>
<dbReference type="eggNOG" id="COG0117">
    <property type="taxonomic scope" value="Bacteria"/>
</dbReference>
<dbReference type="InterPro" id="IPR011549">
    <property type="entry name" value="RibD_C"/>
</dbReference>
<comment type="catalytic activity">
    <reaction evidence="17">
        <text>2,5-diamino-6-hydroxy-4-(5-phosphoribosylamino)-pyrimidine + H2O + H(+) = 5-amino-6-(5-phospho-D-ribosylamino)uracil + NH4(+)</text>
        <dbReference type="Rhea" id="RHEA:21868"/>
        <dbReference type="ChEBI" id="CHEBI:15377"/>
        <dbReference type="ChEBI" id="CHEBI:15378"/>
        <dbReference type="ChEBI" id="CHEBI:28938"/>
        <dbReference type="ChEBI" id="CHEBI:58453"/>
        <dbReference type="ChEBI" id="CHEBI:58614"/>
        <dbReference type="EC" id="3.5.4.26"/>
    </reaction>
</comment>
<dbReference type="GO" id="GO:0050661">
    <property type="term" value="F:NADP binding"/>
    <property type="evidence" value="ECO:0007669"/>
    <property type="project" value="InterPro"/>
</dbReference>
<evidence type="ECO:0000256" key="4">
    <source>
        <dbReference type="ARBA" id="ARBA00005259"/>
    </source>
</evidence>
<evidence type="ECO:0000256" key="6">
    <source>
        <dbReference type="ARBA" id="ARBA00012766"/>
    </source>
</evidence>
<dbReference type="InterPro" id="IPR016192">
    <property type="entry name" value="APOBEC/CMP_deaminase_Zn-bd"/>
</dbReference>
<feature type="binding site" evidence="19">
    <location>
        <position position="214"/>
    </location>
    <ligand>
        <name>NADP(+)</name>
        <dbReference type="ChEBI" id="CHEBI:58349"/>
    </ligand>
</feature>
<evidence type="ECO:0000256" key="9">
    <source>
        <dbReference type="ARBA" id="ARBA00022619"/>
    </source>
</evidence>
<feature type="binding site" evidence="20">
    <location>
        <position position="110"/>
    </location>
    <ligand>
        <name>Zn(2+)</name>
        <dbReference type="ChEBI" id="CHEBI:29105"/>
        <note>catalytic</note>
    </ligand>
</feature>
<dbReference type="PIRSF" id="PIRSF006769">
    <property type="entry name" value="RibD"/>
    <property type="match status" value="1"/>
</dbReference>
<evidence type="ECO:0000256" key="18">
    <source>
        <dbReference type="PIRSR" id="PIRSR006769-1"/>
    </source>
</evidence>
<name>A0A073CK31_PLAA1</name>
<sequence length="419" mass="45687">MKQSSVISHQLSVISYQSSVISYQLTVNSLLPKTHYPLTKTQNPLLITHYPFPLPYSMTLNFDQQMMQQCLKLARQALGKTAPNPLVGSVIVQDGKIIGEGFHPGAGEPHAEVFALRNAGEQAKGATVYVNLEPCNHFGRTPPCTEALIAAKIAKVVVGMVDPNPLVSGTGIQRLKDAGIEVIVGIETADCQQLNEAFTHQILHHQPLGIWKYAMTLDGKIATTTGHSYWVTGTEARQKVHQLRVACDAVIVGGNTVRRDNPLLTTHDAGEPNPLRVVMSRTLDLPKQAHLWDTQEAKTLVITEEGINPDFQHFLQNKGVEVAELSPLTPAQVMTYFYKRQFLSVLWECGGTLATNALKDGSIHKILAFIAPKIIGGSGAPSPVGDLGFTQMTEALLLERMTWGSVGCDLWIEGYLSPA</sequence>
<dbReference type="eggNOG" id="COG1985">
    <property type="taxonomic scope" value="Bacteria"/>
</dbReference>
<evidence type="ECO:0000256" key="10">
    <source>
        <dbReference type="ARBA" id="ARBA00022723"/>
    </source>
</evidence>
<dbReference type="Gene3D" id="3.40.430.10">
    <property type="entry name" value="Dihydrofolate Reductase, subunit A"/>
    <property type="match status" value="1"/>
</dbReference>
<comment type="similarity">
    <text evidence="4">In the N-terminal section; belongs to the cytidine and deoxycytidylate deaminase family.</text>
</comment>
<feature type="binding site" evidence="19">
    <location>
        <position position="348"/>
    </location>
    <ligand>
        <name>substrate</name>
    </ligand>
</feature>
<evidence type="ECO:0000256" key="7">
    <source>
        <dbReference type="ARBA" id="ARBA00013173"/>
    </source>
</evidence>
<dbReference type="InterPro" id="IPR016193">
    <property type="entry name" value="Cytidine_deaminase-like"/>
</dbReference>
<dbReference type="GO" id="GO:0009231">
    <property type="term" value="P:riboflavin biosynthetic process"/>
    <property type="evidence" value="ECO:0007669"/>
    <property type="project" value="UniProtKB-UniPathway"/>
</dbReference>
<dbReference type="PROSITE" id="PS00903">
    <property type="entry name" value="CYT_DCMP_DEAMINASES_1"/>
    <property type="match status" value="1"/>
</dbReference>
<feature type="binding site" evidence="19">
    <location>
        <position position="264"/>
    </location>
    <ligand>
        <name>substrate</name>
    </ligand>
</feature>
<organism evidence="22 23">
    <name type="scientific">Planktothrix agardhii (strain NIVA-CYA 126/8)</name>
    <dbReference type="NCBI Taxonomy" id="388467"/>
    <lineage>
        <taxon>Bacteria</taxon>
        <taxon>Bacillati</taxon>
        <taxon>Cyanobacteriota</taxon>
        <taxon>Cyanophyceae</taxon>
        <taxon>Oscillatoriophycideae</taxon>
        <taxon>Oscillatoriales</taxon>
        <taxon>Microcoleaceae</taxon>
        <taxon>Planktothrix</taxon>
    </lineage>
</organism>
<comment type="similarity">
    <text evidence="5">In the C-terminal section; belongs to the HTP reductase family.</text>
</comment>
<dbReference type="CDD" id="cd01284">
    <property type="entry name" value="Riboflavin_deaminase-reductase"/>
    <property type="match status" value="1"/>
</dbReference>
<feature type="binding site" evidence="20">
    <location>
        <position position="144"/>
    </location>
    <ligand>
        <name>Zn(2+)</name>
        <dbReference type="ChEBI" id="CHEBI:29105"/>
        <note>catalytic</note>
    </ligand>
</feature>
<evidence type="ECO:0000256" key="12">
    <source>
        <dbReference type="ARBA" id="ARBA00022833"/>
    </source>
</evidence>
<dbReference type="PROSITE" id="PS51747">
    <property type="entry name" value="CYT_DCMP_DEAMINASES_2"/>
    <property type="match status" value="1"/>
</dbReference>
<proteinExistence type="inferred from homology"/>
<evidence type="ECO:0000256" key="16">
    <source>
        <dbReference type="ARBA" id="ARBA00049861"/>
    </source>
</evidence>
<dbReference type="UniPathway" id="UPA00275">
    <property type="reaction ID" value="UER00401"/>
</dbReference>